<feature type="compositionally biased region" description="Basic and acidic residues" evidence="2">
    <location>
        <begin position="14"/>
        <end position="23"/>
    </location>
</feature>
<organism evidence="3 4">
    <name type="scientific">Marinobacterium marinum</name>
    <dbReference type="NCBI Taxonomy" id="2756129"/>
    <lineage>
        <taxon>Bacteria</taxon>
        <taxon>Pseudomonadati</taxon>
        <taxon>Pseudomonadota</taxon>
        <taxon>Gammaproteobacteria</taxon>
        <taxon>Oceanospirillales</taxon>
        <taxon>Oceanospirillaceae</taxon>
        <taxon>Marinobacterium</taxon>
    </lineage>
</organism>
<dbReference type="PROSITE" id="PS50005">
    <property type="entry name" value="TPR"/>
    <property type="match status" value="2"/>
</dbReference>
<dbReference type="AlphaFoldDB" id="A0A7W2AA04"/>
<gene>
    <name evidence="3" type="ORF">H1S06_02955</name>
</gene>
<name>A0A7W2AA04_9GAMM</name>
<evidence type="ECO:0000313" key="4">
    <source>
        <dbReference type="Proteomes" id="UP000538931"/>
    </source>
</evidence>
<dbReference type="RefSeq" id="WP_181737040.1">
    <property type="nucleotide sequence ID" value="NZ_JACEMT010000033.1"/>
</dbReference>
<dbReference type="Pfam" id="PF14559">
    <property type="entry name" value="TPR_19"/>
    <property type="match status" value="2"/>
</dbReference>
<dbReference type="PROSITE" id="PS50293">
    <property type="entry name" value="TPR_REGION"/>
    <property type="match status" value="1"/>
</dbReference>
<feature type="repeat" description="TPR" evidence="1">
    <location>
        <begin position="16"/>
        <end position="49"/>
    </location>
</feature>
<accession>A0A7W2AA04</accession>
<keyword evidence="4" id="KW-1185">Reference proteome</keyword>
<protein>
    <submittedName>
        <fullName evidence="3">Tetratricopeptide repeat protein</fullName>
    </submittedName>
</protein>
<dbReference type="SMART" id="SM00028">
    <property type="entry name" value="TPR"/>
    <property type="match status" value="4"/>
</dbReference>
<dbReference type="EMBL" id="JACEMT010000033">
    <property type="protein sequence ID" value="MBA4501326.1"/>
    <property type="molecule type" value="Genomic_DNA"/>
</dbReference>
<dbReference type="PANTHER" id="PTHR12558:SF13">
    <property type="entry name" value="CELL DIVISION CYCLE PROTEIN 27 HOMOLOG"/>
    <property type="match status" value="1"/>
</dbReference>
<dbReference type="InterPro" id="IPR011990">
    <property type="entry name" value="TPR-like_helical_dom_sf"/>
</dbReference>
<evidence type="ECO:0000256" key="2">
    <source>
        <dbReference type="SAM" id="MobiDB-lite"/>
    </source>
</evidence>
<reference evidence="3 4" key="1">
    <citation type="submission" date="2020-07" db="EMBL/GenBank/DDBJ databases">
        <title>Bacterium isolated from marien macroalgae.</title>
        <authorList>
            <person name="Zhu K."/>
            <person name="Lu D."/>
            <person name="Du Z."/>
        </authorList>
    </citation>
    <scope>NUCLEOTIDE SEQUENCE [LARGE SCALE GENOMIC DNA]</scope>
    <source>
        <strain evidence="3 4">3-1745</strain>
    </source>
</reference>
<proteinExistence type="predicted"/>
<dbReference type="PANTHER" id="PTHR12558">
    <property type="entry name" value="CELL DIVISION CYCLE 16,23,27"/>
    <property type="match status" value="1"/>
</dbReference>
<evidence type="ECO:0000313" key="3">
    <source>
        <dbReference type="EMBL" id="MBA4501326.1"/>
    </source>
</evidence>
<dbReference type="SUPFAM" id="SSF48452">
    <property type="entry name" value="TPR-like"/>
    <property type="match status" value="1"/>
</dbReference>
<sequence>MNQSNQAQQQKAMLESEHSRAEGLKHEKAGNYPQAIECFQKALTLCPGSYNAWINMGVVLIKAQQYKAAEEAFRKVLKFSPDDTVALNNLGYVLLHSNPQEAENIFKRYLELKPRDVQAQYNYSIALQQNDKSAQALDILEQLVAQTSPQPIILNNTGLLAFNVKNDADTAVTHITHALSLQPDLMMGWYNLAMIVAKRQFILNDEHKRLIGMNDLGDDANETATRLLEKARDLGLPIE</sequence>
<evidence type="ECO:0000256" key="1">
    <source>
        <dbReference type="PROSITE-ProRule" id="PRU00339"/>
    </source>
</evidence>
<feature type="region of interest" description="Disordered" evidence="2">
    <location>
        <begin position="1"/>
        <end position="23"/>
    </location>
</feature>
<dbReference type="Proteomes" id="UP000538931">
    <property type="component" value="Unassembled WGS sequence"/>
</dbReference>
<feature type="compositionally biased region" description="Polar residues" evidence="2">
    <location>
        <begin position="1"/>
        <end position="11"/>
    </location>
</feature>
<keyword evidence="1" id="KW-0802">TPR repeat</keyword>
<dbReference type="InterPro" id="IPR019734">
    <property type="entry name" value="TPR_rpt"/>
</dbReference>
<dbReference type="Gene3D" id="1.25.40.10">
    <property type="entry name" value="Tetratricopeptide repeat domain"/>
    <property type="match status" value="2"/>
</dbReference>
<comment type="caution">
    <text evidence="3">The sequence shown here is derived from an EMBL/GenBank/DDBJ whole genome shotgun (WGS) entry which is preliminary data.</text>
</comment>
<feature type="repeat" description="TPR" evidence="1">
    <location>
        <begin position="50"/>
        <end position="83"/>
    </location>
</feature>